<evidence type="ECO:0000313" key="3">
    <source>
        <dbReference type="Proteomes" id="UP000821866"/>
    </source>
</evidence>
<name>A0A9J6DQ79_RHIMP</name>
<feature type="region of interest" description="Disordered" evidence="1">
    <location>
        <begin position="68"/>
        <end position="109"/>
    </location>
</feature>
<reference evidence="2" key="1">
    <citation type="journal article" date="2020" name="Cell">
        <title>Large-Scale Comparative Analyses of Tick Genomes Elucidate Their Genetic Diversity and Vector Capacities.</title>
        <authorList>
            <consortium name="Tick Genome and Microbiome Consortium (TIGMIC)"/>
            <person name="Jia N."/>
            <person name="Wang J."/>
            <person name="Shi W."/>
            <person name="Du L."/>
            <person name="Sun Y."/>
            <person name="Zhan W."/>
            <person name="Jiang J.F."/>
            <person name="Wang Q."/>
            <person name="Zhang B."/>
            <person name="Ji P."/>
            <person name="Bell-Sakyi L."/>
            <person name="Cui X.M."/>
            <person name="Yuan T.T."/>
            <person name="Jiang B.G."/>
            <person name="Yang W.F."/>
            <person name="Lam T.T."/>
            <person name="Chang Q.C."/>
            <person name="Ding S.J."/>
            <person name="Wang X.J."/>
            <person name="Zhu J.G."/>
            <person name="Ruan X.D."/>
            <person name="Zhao L."/>
            <person name="Wei J.T."/>
            <person name="Ye R.Z."/>
            <person name="Que T.C."/>
            <person name="Du C.H."/>
            <person name="Zhou Y.H."/>
            <person name="Cheng J.X."/>
            <person name="Dai P.F."/>
            <person name="Guo W.B."/>
            <person name="Han X.H."/>
            <person name="Huang E.J."/>
            <person name="Li L.F."/>
            <person name="Wei W."/>
            <person name="Gao Y.C."/>
            <person name="Liu J.Z."/>
            <person name="Shao H.Z."/>
            <person name="Wang X."/>
            <person name="Wang C.C."/>
            <person name="Yang T.C."/>
            <person name="Huo Q.B."/>
            <person name="Li W."/>
            <person name="Chen H.Y."/>
            <person name="Chen S.E."/>
            <person name="Zhou L.G."/>
            <person name="Ni X.B."/>
            <person name="Tian J.H."/>
            <person name="Sheng Y."/>
            <person name="Liu T."/>
            <person name="Pan Y.S."/>
            <person name="Xia L.Y."/>
            <person name="Li J."/>
            <person name="Zhao F."/>
            <person name="Cao W.C."/>
        </authorList>
    </citation>
    <scope>NUCLEOTIDE SEQUENCE</scope>
    <source>
        <strain evidence="2">Rmic-2018</strain>
    </source>
</reference>
<proteinExistence type="predicted"/>
<comment type="caution">
    <text evidence="2">The sequence shown here is derived from an EMBL/GenBank/DDBJ whole genome shotgun (WGS) entry which is preliminary data.</text>
</comment>
<organism evidence="2 3">
    <name type="scientific">Rhipicephalus microplus</name>
    <name type="common">Cattle tick</name>
    <name type="synonym">Boophilus microplus</name>
    <dbReference type="NCBI Taxonomy" id="6941"/>
    <lineage>
        <taxon>Eukaryota</taxon>
        <taxon>Metazoa</taxon>
        <taxon>Ecdysozoa</taxon>
        <taxon>Arthropoda</taxon>
        <taxon>Chelicerata</taxon>
        <taxon>Arachnida</taxon>
        <taxon>Acari</taxon>
        <taxon>Parasitiformes</taxon>
        <taxon>Ixodida</taxon>
        <taxon>Ixodoidea</taxon>
        <taxon>Ixodidae</taxon>
        <taxon>Rhipicephalinae</taxon>
        <taxon>Rhipicephalus</taxon>
        <taxon>Boophilus</taxon>
    </lineage>
</organism>
<evidence type="ECO:0000256" key="1">
    <source>
        <dbReference type="SAM" id="MobiDB-lite"/>
    </source>
</evidence>
<protein>
    <submittedName>
        <fullName evidence="2">Uncharacterized protein</fullName>
    </submittedName>
</protein>
<dbReference type="VEuPathDB" id="VectorBase:LOC119176641"/>
<evidence type="ECO:0000313" key="2">
    <source>
        <dbReference type="EMBL" id="KAH8024413.1"/>
    </source>
</evidence>
<dbReference type="EMBL" id="JABSTU010000008">
    <property type="protein sequence ID" value="KAH8024413.1"/>
    <property type="molecule type" value="Genomic_DNA"/>
</dbReference>
<feature type="compositionally biased region" description="Basic residues" evidence="1">
    <location>
        <begin position="71"/>
        <end position="88"/>
    </location>
</feature>
<gene>
    <name evidence="2" type="ORF">HPB51_022918</name>
</gene>
<sequence>MHGEKTWESFPYLKQLPTSKEDNNGKEAYTGWKSRSPKTPRLASFHFEPRYVIREYVHVVNGAKARILRGSSHKHKRNESAWPRKKQRLTNTDEQDVADEPSTNNDTHAPLTVADLKQFKLPNNYWTLHELCEDEGVCFTSCSLTSITGEVHVEKAVFFTVDSASGANSRTFVLDKLVAHAAVSTINGTTKLQEEAHEMHICKGAVASNDDYLQSILTEHLQRQANKKSRIVYSTRCHARSIKEAMPYVISKCLRKALHNRQSRLKRRQKTLTRPCLMVSRKLKIYKLKDKRLDAKLSVLSQTLKKAKKESAEIVEEVLAEKMKSLSPKQQLAVRHCFQASKRKSSREMLYD</sequence>
<reference evidence="2" key="2">
    <citation type="submission" date="2021-09" db="EMBL/GenBank/DDBJ databases">
        <authorList>
            <person name="Jia N."/>
            <person name="Wang J."/>
            <person name="Shi W."/>
            <person name="Du L."/>
            <person name="Sun Y."/>
            <person name="Zhan W."/>
            <person name="Jiang J."/>
            <person name="Wang Q."/>
            <person name="Zhang B."/>
            <person name="Ji P."/>
            <person name="Sakyi L.B."/>
            <person name="Cui X."/>
            <person name="Yuan T."/>
            <person name="Jiang B."/>
            <person name="Yang W."/>
            <person name="Lam T.T.-Y."/>
            <person name="Chang Q."/>
            <person name="Ding S."/>
            <person name="Wang X."/>
            <person name="Zhu J."/>
            <person name="Ruan X."/>
            <person name="Zhao L."/>
            <person name="Wei J."/>
            <person name="Que T."/>
            <person name="Du C."/>
            <person name="Cheng J."/>
            <person name="Dai P."/>
            <person name="Han X."/>
            <person name="Huang E."/>
            <person name="Gao Y."/>
            <person name="Liu J."/>
            <person name="Shao H."/>
            <person name="Ye R."/>
            <person name="Li L."/>
            <person name="Wei W."/>
            <person name="Wang X."/>
            <person name="Wang C."/>
            <person name="Huo Q."/>
            <person name="Li W."/>
            <person name="Guo W."/>
            <person name="Chen H."/>
            <person name="Chen S."/>
            <person name="Zhou L."/>
            <person name="Zhou L."/>
            <person name="Ni X."/>
            <person name="Tian J."/>
            <person name="Zhou Y."/>
            <person name="Sheng Y."/>
            <person name="Liu T."/>
            <person name="Pan Y."/>
            <person name="Xia L."/>
            <person name="Li J."/>
            <person name="Zhao F."/>
            <person name="Cao W."/>
        </authorList>
    </citation>
    <scope>NUCLEOTIDE SEQUENCE</scope>
    <source>
        <strain evidence="2">Rmic-2018</strain>
        <tissue evidence="2">Larvae</tissue>
    </source>
</reference>
<dbReference type="Proteomes" id="UP000821866">
    <property type="component" value="Chromosome 6"/>
</dbReference>
<feature type="region of interest" description="Disordered" evidence="1">
    <location>
        <begin position="1"/>
        <end position="35"/>
    </location>
</feature>
<accession>A0A9J6DQ79</accession>
<dbReference type="AlphaFoldDB" id="A0A9J6DQ79"/>
<keyword evidence="3" id="KW-1185">Reference proteome</keyword>